<comment type="similarity">
    <text evidence="2">Belongs to the peptidase S54 family.</text>
</comment>
<dbReference type="Gene3D" id="1.20.1540.10">
    <property type="entry name" value="Rhomboid-like"/>
    <property type="match status" value="1"/>
</dbReference>
<evidence type="ECO:0000259" key="12">
    <source>
        <dbReference type="Pfam" id="PF01694"/>
    </source>
</evidence>
<evidence type="ECO:0000256" key="9">
    <source>
        <dbReference type="PROSITE-ProRule" id="PRU00339"/>
    </source>
</evidence>
<dbReference type="InterPro" id="IPR011990">
    <property type="entry name" value="TPR-like_helical_dom_sf"/>
</dbReference>
<dbReference type="InterPro" id="IPR035952">
    <property type="entry name" value="Rhomboid-like_sf"/>
</dbReference>
<evidence type="ECO:0000256" key="7">
    <source>
        <dbReference type="ARBA" id="ARBA00022989"/>
    </source>
</evidence>
<dbReference type="InterPro" id="IPR050925">
    <property type="entry name" value="Rhomboid_protease_S54"/>
</dbReference>
<keyword evidence="7 11" id="KW-1133">Transmembrane helix</keyword>
<dbReference type="GO" id="GO:0008233">
    <property type="term" value="F:peptidase activity"/>
    <property type="evidence" value="ECO:0007669"/>
    <property type="project" value="UniProtKB-KW"/>
</dbReference>
<keyword evidence="8 11" id="KW-0472">Membrane</keyword>
<dbReference type="PANTHER" id="PTHR43731">
    <property type="entry name" value="RHOMBOID PROTEASE"/>
    <property type="match status" value="1"/>
</dbReference>
<dbReference type="SUPFAM" id="SSF48452">
    <property type="entry name" value="TPR-like"/>
    <property type="match status" value="1"/>
</dbReference>
<keyword evidence="10" id="KW-0175">Coiled coil</keyword>
<feature type="domain" description="Peptidase S54 rhomboid" evidence="12">
    <location>
        <begin position="225"/>
        <end position="358"/>
    </location>
</feature>
<comment type="caution">
    <text evidence="13">The sequence shown here is derived from an EMBL/GenBank/DDBJ whole genome shotgun (WGS) entry which is preliminary data.</text>
</comment>
<feature type="repeat" description="TPR" evidence="9">
    <location>
        <begin position="465"/>
        <end position="498"/>
    </location>
</feature>
<organism evidence="13 14">
    <name type="scientific">Mesobacillus maritimus</name>
    <dbReference type="NCBI Taxonomy" id="1643336"/>
    <lineage>
        <taxon>Bacteria</taxon>
        <taxon>Bacillati</taxon>
        <taxon>Bacillota</taxon>
        <taxon>Bacilli</taxon>
        <taxon>Bacillales</taxon>
        <taxon>Bacillaceae</taxon>
        <taxon>Mesobacillus</taxon>
    </lineage>
</organism>
<dbReference type="SUPFAM" id="SSF144091">
    <property type="entry name" value="Rhomboid-like"/>
    <property type="match status" value="1"/>
</dbReference>
<keyword evidence="13" id="KW-0645">Protease</keyword>
<dbReference type="SMART" id="SM00028">
    <property type="entry name" value="TPR"/>
    <property type="match status" value="2"/>
</dbReference>
<evidence type="ECO:0000313" key="13">
    <source>
        <dbReference type="EMBL" id="MBY0096377.1"/>
    </source>
</evidence>
<keyword evidence="3 11" id="KW-0812">Transmembrane</keyword>
<sequence length="517" mass="58978">MDMQAEYLFWKTANFLIVHNHYRIIQISKDQKEIWLEKVENKGAQLYRLFCTSIDWSQMLQRDIELVAENGSIVRKKLVRGDLTINNLYFMALPPVDDYEYLLTQPKFSPDKGRVKVSSYVLDSRDLPGSKDTLKQLLGEHFASEIHNNFNEEDIQKSRSQALTNASDRAKEEKAIFHSGIPFFTYILIAIQLVVFLLMEFKGGSTDSSTLLKFGAKFNPLILEGEWWRFFTPMFLHIGFLHLLMNSMALYYLGPLVERIYGNVRFLFLYLFAGFTGVAASFLFSANLSAGASGAIFGCFGALLYFGVVFPRLFIRSLGFNILFVLALNLVFGFTVPGIDNAGHIGGLLGGFAAAGILHFPRKKRLKSQAIFLVVTAALIVGLLQYGFSDYASVVDRQSVLILAQEYIKNEEYDQAYRLLHNYQDEDEKSAEILFLLSYTEIKRGNLDSAKSYLLQVVELDPMFHEAHYNLSLVYLEQDSFEKAKKHAEQALELNAEKKEYKDLLEDISSYMKLKDS</sequence>
<reference evidence="13 14" key="1">
    <citation type="submission" date="2020-07" db="EMBL/GenBank/DDBJ databases">
        <title>Fungal Genomes of the International Space Station.</title>
        <authorList>
            <person name="Seuylemezian A."/>
            <person name="Singh N.K."/>
            <person name="Wood J."/>
            <person name="Venkateswaran K."/>
        </authorList>
    </citation>
    <scope>NUCLEOTIDE SEQUENCE [LARGE SCALE GENOMIC DNA]</scope>
    <source>
        <strain evidence="13 14">PL-B2</strain>
    </source>
</reference>
<dbReference type="GO" id="GO:0006508">
    <property type="term" value="P:proteolysis"/>
    <property type="evidence" value="ECO:0007669"/>
    <property type="project" value="UniProtKB-KW"/>
</dbReference>
<feature type="transmembrane region" description="Helical" evidence="11">
    <location>
        <begin position="342"/>
        <end position="358"/>
    </location>
</feature>
<feature type="coiled-coil region" evidence="10">
    <location>
        <begin position="484"/>
        <end position="514"/>
    </location>
</feature>
<proteinExistence type="inferred from homology"/>
<keyword evidence="14" id="KW-1185">Reference proteome</keyword>
<evidence type="ECO:0000256" key="2">
    <source>
        <dbReference type="ARBA" id="ARBA00009045"/>
    </source>
</evidence>
<feature type="transmembrane region" description="Helical" evidence="11">
    <location>
        <begin position="370"/>
        <end position="388"/>
    </location>
</feature>
<dbReference type="PANTHER" id="PTHR43731:SF14">
    <property type="entry name" value="PRESENILIN-ASSOCIATED RHOMBOID-LIKE PROTEIN, MITOCHONDRIAL"/>
    <property type="match status" value="1"/>
</dbReference>
<dbReference type="Pfam" id="PF07719">
    <property type="entry name" value="TPR_2"/>
    <property type="match status" value="1"/>
</dbReference>
<dbReference type="Pfam" id="PF01694">
    <property type="entry name" value="Rhomboid"/>
    <property type="match status" value="1"/>
</dbReference>
<evidence type="ECO:0000256" key="4">
    <source>
        <dbReference type="ARBA" id="ARBA00022737"/>
    </source>
</evidence>
<evidence type="ECO:0000313" key="14">
    <source>
        <dbReference type="Proteomes" id="UP000769780"/>
    </source>
</evidence>
<evidence type="ECO:0000256" key="6">
    <source>
        <dbReference type="ARBA" id="ARBA00022803"/>
    </source>
</evidence>
<comment type="subcellular location">
    <subcellularLocation>
        <location evidence="1">Membrane</location>
        <topology evidence="1">Multi-pass membrane protein</topology>
    </subcellularLocation>
</comment>
<evidence type="ECO:0000256" key="11">
    <source>
        <dbReference type="SAM" id="Phobius"/>
    </source>
</evidence>
<dbReference type="PROSITE" id="PS50005">
    <property type="entry name" value="TPR"/>
    <property type="match status" value="1"/>
</dbReference>
<keyword evidence="5" id="KW-0378">Hydrolase</keyword>
<dbReference type="InterPro" id="IPR022764">
    <property type="entry name" value="Peptidase_S54_rhomboid_dom"/>
</dbReference>
<feature type="transmembrane region" description="Helical" evidence="11">
    <location>
        <begin position="234"/>
        <end position="254"/>
    </location>
</feature>
<evidence type="ECO:0000256" key="10">
    <source>
        <dbReference type="SAM" id="Coils"/>
    </source>
</evidence>
<feature type="transmembrane region" description="Helical" evidence="11">
    <location>
        <begin position="175"/>
        <end position="199"/>
    </location>
</feature>
<gene>
    <name evidence="13" type="ORF">H0185_06100</name>
</gene>
<dbReference type="Pfam" id="PF14559">
    <property type="entry name" value="TPR_19"/>
    <property type="match status" value="1"/>
</dbReference>
<feature type="transmembrane region" description="Helical" evidence="11">
    <location>
        <begin position="290"/>
        <end position="311"/>
    </location>
</feature>
<evidence type="ECO:0000256" key="3">
    <source>
        <dbReference type="ARBA" id="ARBA00022692"/>
    </source>
</evidence>
<protein>
    <submittedName>
        <fullName evidence="13">Rhomboid family intramembrane serine protease</fullName>
    </submittedName>
</protein>
<evidence type="ECO:0000256" key="5">
    <source>
        <dbReference type="ARBA" id="ARBA00022801"/>
    </source>
</evidence>
<dbReference type="Gene3D" id="1.25.40.10">
    <property type="entry name" value="Tetratricopeptide repeat domain"/>
    <property type="match status" value="1"/>
</dbReference>
<dbReference type="Proteomes" id="UP000769780">
    <property type="component" value="Unassembled WGS sequence"/>
</dbReference>
<evidence type="ECO:0000256" key="8">
    <source>
        <dbReference type="ARBA" id="ARBA00023136"/>
    </source>
</evidence>
<name>A0ABS7K2A0_9BACI</name>
<feature type="transmembrane region" description="Helical" evidence="11">
    <location>
        <begin position="266"/>
        <end position="284"/>
    </location>
</feature>
<dbReference type="InterPro" id="IPR019734">
    <property type="entry name" value="TPR_rpt"/>
</dbReference>
<dbReference type="EMBL" id="JACWFH010000008">
    <property type="protein sequence ID" value="MBY0096377.1"/>
    <property type="molecule type" value="Genomic_DNA"/>
</dbReference>
<dbReference type="InterPro" id="IPR013105">
    <property type="entry name" value="TPR_2"/>
</dbReference>
<feature type="transmembrane region" description="Helical" evidence="11">
    <location>
        <begin position="318"/>
        <end position="336"/>
    </location>
</feature>
<keyword evidence="6 9" id="KW-0802">TPR repeat</keyword>
<evidence type="ECO:0000256" key="1">
    <source>
        <dbReference type="ARBA" id="ARBA00004141"/>
    </source>
</evidence>
<keyword evidence="4" id="KW-0677">Repeat</keyword>
<accession>A0ABS7K2A0</accession>